<feature type="compositionally biased region" description="Basic residues" evidence="1">
    <location>
        <begin position="82"/>
        <end position="96"/>
    </location>
</feature>
<dbReference type="AlphaFoldDB" id="A0A182UK69"/>
<accession>A0A182UK69</accession>
<dbReference type="Proteomes" id="UP000075902">
    <property type="component" value="Unassembled WGS sequence"/>
</dbReference>
<reference evidence="3" key="1">
    <citation type="submission" date="2014-01" db="EMBL/GenBank/DDBJ databases">
        <title>The Genome Sequence of Anopheles melas CM1001059_A (V2).</title>
        <authorList>
            <consortium name="The Broad Institute Genomics Platform"/>
            <person name="Neafsey D.E."/>
            <person name="Besansky N."/>
            <person name="Howell P."/>
            <person name="Walton C."/>
            <person name="Young S.K."/>
            <person name="Zeng Q."/>
            <person name="Gargeya S."/>
            <person name="Fitzgerald M."/>
            <person name="Haas B."/>
            <person name="Abouelleil A."/>
            <person name="Allen A.W."/>
            <person name="Alvarado L."/>
            <person name="Arachchi H.M."/>
            <person name="Berlin A.M."/>
            <person name="Chapman S.B."/>
            <person name="Gainer-Dewar J."/>
            <person name="Goldberg J."/>
            <person name="Griggs A."/>
            <person name="Gujja S."/>
            <person name="Hansen M."/>
            <person name="Howarth C."/>
            <person name="Imamovic A."/>
            <person name="Ireland A."/>
            <person name="Larimer J."/>
            <person name="McCowan C."/>
            <person name="Murphy C."/>
            <person name="Pearson M."/>
            <person name="Poon T.W."/>
            <person name="Priest M."/>
            <person name="Roberts A."/>
            <person name="Saif S."/>
            <person name="Shea T."/>
            <person name="Sisk P."/>
            <person name="Sykes S."/>
            <person name="Wortman J."/>
            <person name="Nusbaum C."/>
            <person name="Birren B."/>
        </authorList>
    </citation>
    <scope>NUCLEOTIDE SEQUENCE [LARGE SCALE GENOMIC DNA]</scope>
    <source>
        <strain evidence="3">CM1001059</strain>
    </source>
</reference>
<evidence type="ECO:0000313" key="2">
    <source>
        <dbReference type="EnsemblMetazoa" id="AMEC021910-PA"/>
    </source>
</evidence>
<dbReference type="EnsemblMetazoa" id="AMEC021910-RA">
    <property type="protein sequence ID" value="AMEC021910-PA"/>
    <property type="gene ID" value="AMEC021910"/>
</dbReference>
<sequence length="122" mass="13083">MLPPPVIIRTCDSAELNTNRAEVDKLSDLSNRVAARREVVLRVARSPVLHVGTEAAADGARSSAVATSAALRRAGRIRTGKRLHHGATGLRNKRSGSHREGLDVRSFGGRVCMHVKGVKGKE</sequence>
<protein>
    <submittedName>
        <fullName evidence="2">Uncharacterized protein</fullName>
    </submittedName>
</protein>
<reference evidence="2" key="2">
    <citation type="submission" date="2020-05" db="UniProtKB">
        <authorList>
            <consortium name="EnsemblMetazoa"/>
        </authorList>
    </citation>
    <scope>IDENTIFICATION</scope>
    <source>
        <strain evidence="2">CM1001059</strain>
    </source>
</reference>
<feature type="region of interest" description="Disordered" evidence="1">
    <location>
        <begin position="82"/>
        <end position="102"/>
    </location>
</feature>
<evidence type="ECO:0000256" key="1">
    <source>
        <dbReference type="SAM" id="MobiDB-lite"/>
    </source>
</evidence>
<proteinExistence type="predicted"/>
<evidence type="ECO:0000313" key="3">
    <source>
        <dbReference type="Proteomes" id="UP000075902"/>
    </source>
</evidence>
<name>A0A182UK69_9DIPT</name>
<organism evidence="2 3">
    <name type="scientific">Anopheles melas</name>
    <dbReference type="NCBI Taxonomy" id="34690"/>
    <lineage>
        <taxon>Eukaryota</taxon>
        <taxon>Metazoa</taxon>
        <taxon>Ecdysozoa</taxon>
        <taxon>Arthropoda</taxon>
        <taxon>Hexapoda</taxon>
        <taxon>Insecta</taxon>
        <taxon>Pterygota</taxon>
        <taxon>Neoptera</taxon>
        <taxon>Endopterygota</taxon>
        <taxon>Diptera</taxon>
        <taxon>Nematocera</taxon>
        <taxon>Culicoidea</taxon>
        <taxon>Culicidae</taxon>
        <taxon>Anophelinae</taxon>
        <taxon>Anopheles</taxon>
    </lineage>
</organism>
<dbReference type="VEuPathDB" id="VectorBase:AMEC021910"/>
<keyword evidence="3" id="KW-1185">Reference proteome</keyword>